<dbReference type="InterPro" id="IPR003879">
    <property type="entry name" value="Butyrophylin_SPRY"/>
</dbReference>
<dbReference type="InterPro" id="IPR013320">
    <property type="entry name" value="ConA-like_dom_sf"/>
</dbReference>
<proteinExistence type="evidence at transcript level"/>
<dbReference type="InterPro" id="IPR058030">
    <property type="entry name" value="TRIM8/14/16/25/29/45/65_CC"/>
</dbReference>
<dbReference type="PRINTS" id="PR01407">
    <property type="entry name" value="BUTYPHLNCDUF"/>
</dbReference>
<dbReference type="Pfam" id="PF13765">
    <property type="entry name" value="PRY"/>
    <property type="match status" value="1"/>
</dbReference>
<keyword evidence="5" id="KW-0175">Coiled coil</keyword>
<dbReference type="SMART" id="SM00589">
    <property type="entry name" value="PRY"/>
    <property type="match status" value="1"/>
</dbReference>
<name>V9KWJ1_CALMI</name>
<feature type="domain" description="B30.2/SPRY" evidence="7">
    <location>
        <begin position="251"/>
        <end position="439"/>
    </location>
</feature>
<dbReference type="AlphaFoldDB" id="V9KWJ1"/>
<dbReference type="PROSITE" id="PS50119">
    <property type="entry name" value="ZF_BBOX"/>
    <property type="match status" value="1"/>
</dbReference>
<evidence type="ECO:0000256" key="1">
    <source>
        <dbReference type="ARBA" id="ARBA00022723"/>
    </source>
</evidence>
<dbReference type="InterPro" id="IPR001870">
    <property type="entry name" value="B30.2/SPRY"/>
</dbReference>
<dbReference type="GO" id="GO:0008270">
    <property type="term" value="F:zinc ion binding"/>
    <property type="evidence" value="ECO:0007669"/>
    <property type="project" value="UniProtKB-KW"/>
</dbReference>
<keyword evidence="2 4" id="KW-0863">Zinc-finger</keyword>
<accession>V9KWJ1</accession>
<sequence length="439" mass="48771">MATFSLGLGLGLELGLELGPEPGPRCPAHGAALDLYCRDHRLGVCSACAATQHRGHDLAILGEEKTLQEKKLIARYEEMERQLKSTDRTIGEIKERVEAVKGSASQAKTNYVNKLGVLARALVEAGAEVTVLIEREERMALSQADGVLQKLEERQAGLSRSKQQLEATLRCSDALQIIQFSQETNTWKAMGEEPVWVPCDFALDTTLGGVTKALEAISKLIHKDLQGVSRQMERAEEIPGPEVAERCEAGPNRSLPIDLQIRGKFLHSYSQLTFDANTAHQSLTVSKAGRKVSHKEKQQCPAHPERFESEWQVLCSQGFAQGQHYWEMKLSDQWVFVGVAYKTIERKEESRIGKNGASWAVQLFSQSYSAWHNGHETKLSPAEYGRVGVFLDCTAGTVSFYGITDTMTLIHRFDSVFVEPLYPALWVGDRVTVSLTQLK</sequence>
<feature type="domain" description="B box-type" evidence="6">
    <location>
        <begin position="21"/>
        <end position="61"/>
    </location>
</feature>
<dbReference type="CDD" id="cd19769">
    <property type="entry name" value="Bbox2_TRIM16-like"/>
    <property type="match status" value="1"/>
</dbReference>
<dbReference type="EMBL" id="JW870447">
    <property type="protein sequence ID" value="AFP02965.1"/>
    <property type="molecule type" value="mRNA"/>
</dbReference>
<dbReference type="InterPro" id="IPR000315">
    <property type="entry name" value="Znf_B-box"/>
</dbReference>
<evidence type="ECO:0000256" key="4">
    <source>
        <dbReference type="PROSITE-ProRule" id="PRU00024"/>
    </source>
</evidence>
<dbReference type="SUPFAM" id="SSF57845">
    <property type="entry name" value="B-box zinc-binding domain"/>
    <property type="match status" value="1"/>
</dbReference>
<dbReference type="PANTHER" id="PTHR25465:SF14">
    <property type="entry name" value="E3 UBIQUITIN-PROTEIN LIGASE TRIM65"/>
    <property type="match status" value="1"/>
</dbReference>
<evidence type="ECO:0000256" key="2">
    <source>
        <dbReference type="ARBA" id="ARBA00022771"/>
    </source>
</evidence>
<dbReference type="Gene3D" id="2.60.120.920">
    <property type="match status" value="1"/>
</dbReference>
<protein>
    <submittedName>
        <fullName evidence="8">Tripartite motif-containing protein 65-like protein</fullName>
    </submittedName>
</protein>
<dbReference type="Pfam" id="PF00643">
    <property type="entry name" value="zf-B_box"/>
    <property type="match status" value="1"/>
</dbReference>
<evidence type="ECO:0000259" key="7">
    <source>
        <dbReference type="PROSITE" id="PS50188"/>
    </source>
</evidence>
<dbReference type="InterPro" id="IPR003877">
    <property type="entry name" value="SPRY_dom"/>
</dbReference>
<dbReference type="InterPro" id="IPR006574">
    <property type="entry name" value="PRY"/>
</dbReference>
<dbReference type="InterPro" id="IPR043136">
    <property type="entry name" value="B30.2/SPRY_sf"/>
</dbReference>
<dbReference type="InterPro" id="IPR051051">
    <property type="entry name" value="E3_ubiq-ligase_TRIM/RNF"/>
</dbReference>
<evidence type="ECO:0000256" key="3">
    <source>
        <dbReference type="ARBA" id="ARBA00022833"/>
    </source>
</evidence>
<dbReference type="PANTHER" id="PTHR25465">
    <property type="entry name" value="B-BOX DOMAIN CONTAINING"/>
    <property type="match status" value="1"/>
</dbReference>
<keyword evidence="3" id="KW-0862">Zinc</keyword>
<keyword evidence="1" id="KW-0479">Metal-binding</keyword>
<dbReference type="SMART" id="SM00449">
    <property type="entry name" value="SPRY"/>
    <property type="match status" value="1"/>
</dbReference>
<dbReference type="GO" id="GO:0005737">
    <property type="term" value="C:cytoplasm"/>
    <property type="evidence" value="ECO:0007669"/>
    <property type="project" value="UniProtKB-ARBA"/>
</dbReference>
<dbReference type="PROSITE" id="PS50188">
    <property type="entry name" value="B302_SPRY"/>
    <property type="match status" value="1"/>
</dbReference>
<dbReference type="Pfam" id="PF25600">
    <property type="entry name" value="TRIM_CC"/>
    <property type="match status" value="1"/>
</dbReference>
<dbReference type="Pfam" id="PF00622">
    <property type="entry name" value="SPRY"/>
    <property type="match status" value="1"/>
</dbReference>
<evidence type="ECO:0000259" key="6">
    <source>
        <dbReference type="PROSITE" id="PS50119"/>
    </source>
</evidence>
<dbReference type="SUPFAM" id="SSF49899">
    <property type="entry name" value="Concanavalin A-like lectins/glucanases"/>
    <property type="match status" value="1"/>
</dbReference>
<feature type="coiled-coil region" evidence="5">
    <location>
        <begin position="69"/>
        <end position="96"/>
    </location>
</feature>
<evidence type="ECO:0000256" key="5">
    <source>
        <dbReference type="SAM" id="Coils"/>
    </source>
</evidence>
<evidence type="ECO:0000313" key="8">
    <source>
        <dbReference type="EMBL" id="AFP02965.1"/>
    </source>
</evidence>
<organism evidence="8">
    <name type="scientific">Callorhinchus milii</name>
    <name type="common">Ghost shark</name>
    <dbReference type="NCBI Taxonomy" id="7868"/>
    <lineage>
        <taxon>Eukaryota</taxon>
        <taxon>Metazoa</taxon>
        <taxon>Chordata</taxon>
        <taxon>Craniata</taxon>
        <taxon>Vertebrata</taxon>
        <taxon>Chondrichthyes</taxon>
        <taxon>Holocephali</taxon>
        <taxon>Chimaeriformes</taxon>
        <taxon>Callorhinchidae</taxon>
        <taxon>Callorhinchus</taxon>
    </lineage>
</organism>
<dbReference type="Gene3D" id="3.30.160.60">
    <property type="entry name" value="Classic Zinc Finger"/>
    <property type="match status" value="1"/>
</dbReference>
<reference evidence="8" key="1">
    <citation type="journal article" date="2014" name="Nature">
        <title>Elephant shark genome provides unique insights into gnathostome evolution.</title>
        <authorList>
            <consortium name="International Elephant Shark Genome Sequencing Consortium"/>
            <person name="Venkatesh B."/>
            <person name="Lee A.P."/>
            <person name="Ravi V."/>
            <person name="Maurya A.K."/>
            <person name="Lian M.M."/>
            <person name="Swann J.B."/>
            <person name="Ohta Y."/>
            <person name="Flajnik M.F."/>
            <person name="Sutoh Y."/>
            <person name="Kasahara M."/>
            <person name="Hoon S."/>
            <person name="Gangu V."/>
            <person name="Roy S.W."/>
            <person name="Irimia M."/>
            <person name="Korzh V."/>
            <person name="Kondrychyn I."/>
            <person name="Lim Z.W."/>
            <person name="Tay B.H."/>
            <person name="Tohari S."/>
            <person name="Kong K.W."/>
            <person name="Ho S."/>
            <person name="Lorente-Galdos B."/>
            <person name="Quilez J."/>
            <person name="Marques-Bonet T."/>
            <person name="Raney B.J."/>
            <person name="Ingham P.W."/>
            <person name="Tay A."/>
            <person name="Hillier L.W."/>
            <person name="Minx P."/>
            <person name="Boehm T."/>
            <person name="Wilson R.K."/>
            <person name="Brenner S."/>
            <person name="Warren W.C."/>
        </authorList>
    </citation>
    <scope>NUCLEOTIDE SEQUENCE</scope>
    <source>
        <tissue evidence="8">Testis</tissue>
    </source>
</reference>